<dbReference type="GO" id="GO:0005737">
    <property type="term" value="C:cytoplasm"/>
    <property type="evidence" value="ECO:0007669"/>
    <property type="project" value="UniProtKB-UniRule"/>
</dbReference>
<organism evidence="13 14">
    <name type="scientific">Candidatus Paracaedimonas acanthamoebae</name>
    <dbReference type="NCBI Taxonomy" id="244581"/>
    <lineage>
        <taxon>Bacteria</taxon>
        <taxon>Pseudomonadati</taxon>
        <taxon>Pseudomonadota</taxon>
        <taxon>Alphaproteobacteria</taxon>
        <taxon>Holosporales</taxon>
        <taxon>Caedimonadaceae</taxon>
        <taxon>Candidatus Paracaedimonas</taxon>
    </lineage>
</organism>
<dbReference type="EC" id="6.1.1.19" evidence="2 9"/>
<dbReference type="InterPro" id="IPR036695">
    <property type="entry name" value="Arg-tRNA-synth_N_sf"/>
</dbReference>
<dbReference type="Gene3D" id="1.10.730.10">
    <property type="entry name" value="Isoleucyl-tRNA Synthetase, Domain 1"/>
    <property type="match status" value="1"/>
</dbReference>
<evidence type="ECO:0000256" key="8">
    <source>
        <dbReference type="ARBA" id="ARBA00049339"/>
    </source>
</evidence>
<dbReference type="SMART" id="SM01016">
    <property type="entry name" value="Arg_tRNA_synt_N"/>
    <property type="match status" value="1"/>
</dbReference>
<dbReference type="Pfam" id="PF03485">
    <property type="entry name" value="Arg_tRNA_synt_N"/>
    <property type="match status" value="1"/>
</dbReference>
<evidence type="ECO:0000256" key="5">
    <source>
        <dbReference type="ARBA" id="ARBA00022840"/>
    </source>
</evidence>
<evidence type="ECO:0000256" key="9">
    <source>
        <dbReference type="NCBIfam" id="TIGR00456"/>
    </source>
</evidence>
<dbReference type="GO" id="GO:0004814">
    <property type="term" value="F:arginine-tRNA ligase activity"/>
    <property type="evidence" value="ECO:0007669"/>
    <property type="project" value="UniProtKB-UniRule"/>
</dbReference>
<comment type="similarity">
    <text evidence="1 10">Belongs to the class-I aminoacyl-tRNA synthetase family.</text>
</comment>
<dbReference type="InterPro" id="IPR035684">
    <property type="entry name" value="ArgRS_core"/>
</dbReference>
<reference evidence="13" key="1">
    <citation type="submission" date="2021-02" db="EMBL/GenBank/DDBJ databases">
        <title>Thiocyanate and organic carbon inputs drive convergent selection for specific autotrophic Afipia and Thiobacillus strains within complex microbiomes.</title>
        <authorList>
            <person name="Huddy R.J."/>
            <person name="Sachdeva R."/>
            <person name="Kadzinga F."/>
            <person name="Kantor R.S."/>
            <person name="Harrison S.T.L."/>
            <person name="Banfield J.F."/>
        </authorList>
    </citation>
    <scope>NUCLEOTIDE SEQUENCE</scope>
    <source>
        <strain evidence="13">SCN18_10_11_15_R4_P_38_20</strain>
    </source>
</reference>
<dbReference type="GO" id="GO:0006420">
    <property type="term" value="P:arginyl-tRNA aminoacylation"/>
    <property type="evidence" value="ECO:0007669"/>
    <property type="project" value="UniProtKB-UniRule"/>
</dbReference>
<evidence type="ECO:0000259" key="12">
    <source>
        <dbReference type="SMART" id="SM01016"/>
    </source>
</evidence>
<dbReference type="SUPFAM" id="SSF47323">
    <property type="entry name" value="Anticodon-binding domain of a subclass of class I aminoacyl-tRNA synthetases"/>
    <property type="match status" value="1"/>
</dbReference>
<gene>
    <name evidence="13" type="primary">argS</name>
    <name evidence="13" type="ORF">J0H12_03925</name>
</gene>
<dbReference type="GO" id="GO:0005524">
    <property type="term" value="F:ATP binding"/>
    <property type="evidence" value="ECO:0007669"/>
    <property type="project" value="UniProtKB-KW"/>
</dbReference>
<evidence type="ECO:0000313" key="13">
    <source>
        <dbReference type="EMBL" id="MBN9413052.1"/>
    </source>
</evidence>
<comment type="catalytic activity">
    <reaction evidence="8">
        <text>tRNA(Arg) + L-arginine + ATP = L-arginyl-tRNA(Arg) + AMP + diphosphate</text>
        <dbReference type="Rhea" id="RHEA:20301"/>
        <dbReference type="Rhea" id="RHEA-COMP:9658"/>
        <dbReference type="Rhea" id="RHEA-COMP:9673"/>
        <dbReference type="ChEBI" id="CHEBI:30616"/>
        <dbReference type="ChEBI" id="CHEBI:32682"/>
        <dbReference type="ChEBI" id="CHEBI:33019"/>
        <dbReference type="ChEBI" id="CHEBI:78442"/>
        <dbReference type="ChEBI" id="CHEBI:78513"/>
        <dbReference type="ChEBI" id="CHEBI:456215"/>
        <dbReference type="EC" id="6.1.1.19"/>
    </reaction>
</comment>
<dbReference type="SUPFAM" id="SSF52374">
    <property type="entry name" value="Nucleotidylyl transferase"/>
    <property type="match status" value="1"/>
</dbReference>
<accession>A0A8J7PR35</accession>
<proteinExistence type="inferred from homology"/>
<keyword evidence="6 10" id="KW-0648">Protein biosynthesis</keyword>
<dbReference type="InterPro" id="IPR001278">
    <property type="entry name" value="Arg-tRNA-ligase"/>
</dbReference>
<dbReference type="Pfam" id="PF05746">
    <property type="entry name" value="DALR_1"/>
    <property type="match status" value="1"/>
</dbReference>
<dbReference type="NCBIfam" id="TIGR00456">
    <property type="entry name" value="argS"/>
    <property type="match status" value="1"/>
</dbReference>
<dbReference type="EMBL" id="JAFKGL010000016">
    <property type="protein sequence ID" value="MBN9413052.1"/>
    <property type="molecule type" value="Genomic_DNA"/>
</dbReference>
<name>A0A8J7PR35_9PROT</name>
<protein>
    <recommendedName>
        <fullName evidence="2 9">Arginine--tRNA ligase</fullName>
        <ecNumber evidence="2 9">6.1.1.19</ecNumber>
    </recommendedName>
</protein>
<evidence type="ECO:0000313" key="14">
    <source>
        <dbReference type="Proteomes" id="UP000664414"/>
    </source>
</evidence>
<evidence type="ECO:0000256" key="7">
    <source>
        <dbReference type="ARBA" id="ARBA00023146"/>
    </source>
</evidence>
<dbReference type="Pfam" id="PF00750">
    <property type="entry name" value="tRNA-synt_1d"/>
    <property type="match status" value="1"/>
</dbReference>
<dbReference type="SMART" id="SM00836">
    <property type="entry name" value="DALR_1"/>
    <property type="match status" value="1"/>
</dbReference>
<evidence type="ECO:0000256" key="2">
    <source>
        <dbReference type="ARBA" id="ARBA00012837"/>
    </source>
</evidence>
<evidence type="ECO:0000256" key="1">
    <source>
        <dbReference type="ARBA" id="ARBA00005594"/>
    </source>
</evidence>
<sequence>MIQPLADKIEQHLQEAFQNLGLEPSLGRVVPSGQTDSHYQCNGAFKGAKIKGCSPVALANDLQEQISALQAFATLSVSGPGFLNIIVHDACLAEYGNRIFEDKRLGIPLKDIKQKVVIDFGGINIAKAMHVGHLRSSIIGESLQRIAHSLGDEVISDIHLGDWGLPIGMLIEEFRILHPEWPYFKEDFNENEMAAPPITIEQLEVLYPQAAERCKEEGARESARKATADLQQGHRGYRALWQHFRQLSVEDIKRQFEPLDIRFDLWLGESSVNDLIPALLHQLTENQMAQESDGATIVEVATDGDKKPMPPLILKTSDGSITYGMTDIATISQREEMFKPQYVLYVVDNRQSLHFEQVFRAAKKAKIAENMSLEHIAFGTLNGTDGKPFKTRSGGVMKLQDLLESAITKAQLRIEEANLGENISPQERDDIAKAVAISAIKFSDLMIPRTSDYIFDLDKFVSFQGKTGPYLLYTAVRIKSLLAKAKEQGLAPGTITIETDKQRDIILNVVQLARILKTSYEERAPHHLCEHAYALAQKFSTFYQTCPILSNKDLNQATSWLTLANLTLLCLEKILFLLGIKIPEKM</sequence>
<evidence type="ECO:0000256" key="3">
    <source>
        <dbReference type="ARBA" id="ARBA00022598"/>
    </source>
</evidence>
<dbReference type="AlphaFoldDB" id="A0A8J7PR35"/>
<keyword evidence="3 10" id="KW-0436">Ligase</keyword>
<keyword evidence="7 10" id="KW-0030">Aminoacyl-tRNA synthetase</keyword>
<dbReference type="InterPro" id="IPR014729">
    <property type="entry name" value="Rossmann-like_a/b/a_fold"/>
</dbReference>
<dbReference type="InterPro" id="IPR009080">
    <property type="entry name" value="tRNAsynth_Ia_anticodon-bd"/>
</dbReference>
<evidence type="ECO:0000256" key="4">
    <source>
        <dbReference type="ARBA" id="ARBA00022741"/>
    </source>
</evidence>
<evidence type="ECO:0000259" key="11">
    <source>
        <dbReference type="SMART" id="SM00836"/>
    </source>
</evidence>
<comment type="caution">
    <text evidence="13">The sequence shown here is derived from an EMBL/GenBank/DDBJ whole genome shotgun (WGS) entry which is preliminary data.</text>
</comment>
<dbReference type="PANTHER" id="PTHR11956">
    <property type="entry name" value="ARGINYL-TRNA SYNTHETASE"/>
    <property type="match status" value="1"/>
</dbReference>
<dbReference type="Gene3D" id="3.40.50.620">
    <property type="entry name" value="HUPs"/>
    <property type="match status" value="1"/>
</dbReference>
<dbReference type="Proteomes" id="UP000664414">
    <property type="component" value="Unassembled WGS sequence"/>
</dbReference>
<evidence type="ECO:0000256" key="6">
    <source>
        <dbReference type="ARBA" id="ARBA00022917"/>
    </source>
</evidence>
<keyword evidence="4 10" id="KW-0547">Nucleotide-binding</keyword>
<keyword evidence="5 10" id="KW-0067">ATP-binding</keyword>
<dbReference type="InterPro" id="IPR008909">
    <property type="entry name" value="DALR_anticod-bd"/>
</dbReference>
<feature type="domain" description="DALR anticodon binding" evidence="11">
    <location>
        <begin position="471"/>
        <end position="586"/>
    </location>
</feature>
<dbReference type="SUPFAM" id="SSF55190">
    <property type="entry name" value="Arginyl-tRNA synthetase (ArgRS), N-terminal 'additional' domain"/>
    <property type="match status" value="1"/>
</dbReference>
<dbReference type="PANTHER" id="PTHR11956:SF11">
    <property type="entry name" value="ARGININE--TRNA LIGASE, MITOCHONDRIAL-RELATED"/>
    <property type="match status" value="1"/>
</dbReference>
<dbReference type="PRINTS" id="PR01038">
    <property type="entry name" value="TRNASYNTHARG"/>
</dbReference>
<dbReference type="InterPro" id="IPR005148">
    <property type="entry name" value="Arg-tRNA-synth_N"/>
</dbReference>
<feature type="domain" description="Arginyl tRNA synthetase N-terminal" evidence="12">
    <location>
        <begin position="3"/>
        <end position="87"/>
    </location>
</feature>
<evidence type="ECO:0000256" key="10">
    <source>
        <dbReference type="RuleBase" id="RU363038"/>
    </source>
</evidence>
<dbReference type="Gene3D" id="3.30.1360.70">
    <property type="entry name" value="Arginyl tRNA synthetase N-terminal domain"/>
    <property type="match status" value="1"/>
</dbReference>